<dbReference type="Proteomes" id="UP000320593">
    <property type="component" value="Unassembled WGS sequence"/>
</dbReference>
<dbReference type="Pfam" id="PF07886">
    <property type="entry name" value="BA14K"/>
    <property type="match status" value="1"/>
</dbReference>
<protein>
    <recommendedName>
        <fullName evidence="3">Lectin-like protein BA14k</fullName>
    </recommendedName>
</protein>
<keyword evidence="9" id="KW-1185">Reference proteome</keyword>
<evidence type="ECO:0000313" key="8">
    <source>
        <dbReference type="EMBL" id="TWI90476.1"/>
    </source>
</evidence>
<sequence>MPSKQFWLAPFAALVLPAVQAVSAQAADLLANPPAPAPAPPPRVVYVQPPQPRVYIPPAYDQPGVRWRNGYWGHGWKRYNGWWFPPQGFTFNTVPPNYAPAPPFNPGHTAQQPSTTTVIQETDVVTVAPIPAPGPVYAQPPAAPVQPPALTGDVRVQHVNWCLERYRSYLVADNTYQPYEGPRQICNSPFWP</sequence>
<keyword evidence="5" id="KW-0430">Lectin</keyword>
<evidence type="ECO:0000313" key="9">
    <source>
        <dbReference type="Proteomes" id="UP000320593"/>
    </source>
</evidence>
<evidence type="ECO:0000256" key="7">
    <source>
        <dbReference type="SAM" id="SignalP"/>
    </source>
</evidence>
<evidence type="ECO:0000256" key="1">
    <source>
        <dbReference type="ARBA" id="ARBA00004167"/>
    </source>
</evidence>
<dbReference type="GO" id="GO:0016020">
    <property type="term" value="C:membrane"/>
    <property type="evidence" value="ECO:0007669"/>
    <property type="project" value="UniProtKB-SubCell"/>
</dbReference>
<keyword evidence="4" id="KW-1003">Cell membrane</keyword>
<comment type="similarity">
    <text evidence="2">Belongs to the BA14k family.</text>
</comment>
<comment type="function">
    <text evidence="6">Has immunoglobulin-binding and hemagglutination properties, and can bind to mannose. Essential for virulence. May be involved in LPS biosynthesis or polysaccharide transport.</text>
</comment>
<dbReference type="GO" id="GO:0030246">
    <property type="term" value="F:carbohydrate binding"/>
    <property type="evidence" value="ECO:0007669"/>
    <property type="project" value="UniProtKB-KW"/>
</dbReference>
<evidence type="ECO:0000256" key="2">
    <source>
        <dbReference type="ARBA" id="ARBA00010270"/>
    </source>
</evidence>
<feature type="chain" id="PRO_5021803394" description="Lectin-like protein BA14k" evidence="7">
    <location>
        <begin position="27"/>
        <end position="192"/>
    </location>
</feature>
<dbReference type="InterPro" id="IPR012413">
    <property type="entry name" value="BA14K"/>
</dbReference>
<accession>A0A562TBR1</accession>
<evidence type="ECO:0000256" key="4">
    <source>
        <dbReference type="ARBA" id="ARBA00022475"/>
    </source>
</evidence>
<keyword evidence="7" id="KW-0732">Signal</keyword>
<feature type="signal peptide" evidence="7">
    <location>
        <begin position="1"/>
        <end position="26"/>
    </location>
</feature>
<comment type="caution">
    <text evidence="8">The sequence shown here is derived from an EMBL/GenBank/DDBJ whole genome shotgun (WGS) entry which is preliminary data.</text>
</comment>
<comment type="subcellular location">
    <subcellularLocation>
        <location evidence="1">Membrane</location>
        <topology evidence="1">Single-pass membrane protein</topology>
    </subcellularLocation>
</comment>
<evidence type="ECO:0000256" key="5">
    <source>
        <dbReference type="ARBA" id="ARBA00022734"/>
    </source>
</evidence>
<gene>
    <name evidence="8" type="ORF">JM93_01458</name>
</gene>
<name>A0A562TBR1_9HYPH</name>
<dbReference type="EMBL" id="VLLF01000002">
    <property type="protein sequence ID" value="TWI90476.1"/>
    <property type="molecule type" value="Genomic_DNA"/>
</dbReference>
<reference evidence="8 9" key="1">
    <citation type="submission" date="2019-07" db="EMBL/GenBank/DDBJ databases">
        <title>Genomic Encyclopedia of Archaeal and Bacterial Type Strains, Phase II (KMG-II): from individual species to whole genera.</title>
        <authorList>
            <person name="Goeker M."/>
        </authorList>
    </citation>
    <scope>NUCLEOTIDE SEQUENCE [LARGE SCALE GENOMIC DNA]</scope>
    <source>
        <strain evidence="8 9">ATCC BAA-252</strain>
    </source>
</reference>
<keyword evidence="4" id="KW-0472">Membrane</keyword>
<dbReference type="RefSeq" id="WP_145341676.1">
    <property type="nucleotide sequence ID" value="NZ_SMLY01000085.1"/>
</dbReference>
<evidence type="ECO:0000256" key="3">
    <source>
        <dbReference type="ARBA" id="ARBA00020552"/>
    </source>
</evidence>
<evidence type="ECO:0000256" key="6">
    <source>
        <dbReference type="ARBA" id="ARBA00025321"/>
    </source>
</evidence>
<proteinExistence type="inferred from homology"/>
<organism evidence="8 9">
    <name type="scientific">Roseibium hamelinense</name>
    <dbReference type="NCBI Taxonomy" id="150831"/>
    <lineage>
        <taxon>Bacteria</taxon>
        <taxon>Pseudomonadati</taxon>
        <taxon>Pseudomonadota</taxon>
        <taxon>Alphaproteobacteria</taxon>
        <taxon>Hyphomicrobiales</taxon>
        <taxon>Stappiaceae</taxon>
        <taxon>Roseibium</taxon>
    </lineage>
</organism>
<dbReference type="AlphaFoldDB" id="A0A562TBR1"/>
<dbReference type="OrthoDB" id="8117189at2"/>